<evidence type="ECO:0000256" key="2">
    <source>
        <dbReference type="ARBA" id="ARBA00005241"/>
    </source>
</evidence>
<feature type="domain" description="Major facilitator superfamily associated" evidence="7">
    <location>
        <begin position="17"/>
        <end position="196"/>
    </location>
</feature>
<dbReference type="PANTHER" id="PTHR16172">
    <property type="entry name" value="MAJOR FACILITATOR SUPERFAMILY DOMAIN-CONTAINING PROTEIN 6-LIKE"/>
    <property type="match status" value="1"/>
</dbReference>
<feature type="transmembrane region" description="Helical" evidence="6">
    <location>
        <begin position="194"/>
        <end position="216"/>
    </location>
</feature>
<feature type="non-terminal residue" evidence="8">
    <location>
        <position position="248"/>
    </location>
</feature>
<keyword evidence="5 6" id="KW-0472">Membrane</keyword>
<accession>A0A8S9XL27</accession>
<dbReference type="Pfam" id="PF12832">
    <property type="entry name" value="MFS_1_like"/>
    <property type="match status" value="1"/>
</dbReference>
<keyword evidence="3 6" id="KW-0812">Transmembrane</keyword>
<feature type="transmembrane region" description="Helical" evidence="6">
    <location>
        <begin position="160"/>
        <end position="182"/>
    </location>
</feature>
<evidence type="ECO:0000256" key="6">
    <source>
        <dbReference type="SAM" id="Phobius"/>
    </source>
</evidence>
<sequence>WTKREEKTATRSSGIVRDVRQQVFTNPKFLIFLGCVIACGAGSALIWNYLVWFIVEVAREDGCSDTIWVKTLHGLAICVQCYFGEIPFFIISGRMISKLGHSNCMSLVLLGFGLRFTAYYFLKNPWWILPLEILNGVTYATLYSAMVTYANALAPAGTEATVQGIVSAAFEGVGVSLGAFIGSQVIRSWGVRTLFLAAGLTATTLAVLHTAVQFLWDKRELNTPHLMTYNDRKLPPEQFQDDHGDPTG</sequence>
<gene>
    <name evidence="8" type="ORF">GE061_015066</name>
</gene>
<feature type="transmembrane region" description="Helical" evidence="6">
    <location>
        <begin position="103"/>
        <end position="122"/>
    </location>
</feature>
<dbReference type="InterPro" id="IPR051717">
    <property type="entry name" value="MFS_MFSD6"/>
</dbReference>
<protein>
    <recommendedName>
        <fullName evidence="7">Major facilitator superfamily associated domain-containing protein</fullName>
    </recommendedName>
</protein>
<reference evidence="8" key="1">
    <citation type="journal article" date="2021" name="Mol. Ecol. Resour.">
        <title>Apolygus lucorum genome provides insights into omnivorousness and mesophyll feeding.</title>
        <authorList>
            <person name="Liu Y."/>
            <person name="Liu H."/>
            <person name="Wang H."/>
            <person name="Huang T."/>
            <person name="Liu B."/>
            <person name="Yang B."/>
            <person name="Yin L."/>
            <person name="Li B."/>
            <person name="Zhang Y."/>
            <person name="Zhang S."/>
            <person name="Jiang F."/>
            <person name="Zhang X."/>
            <person name="Ren Y."/>
            <person name="Wang B."/>
            <person name="Wang S."/>
            <person name="Lu Y."/>
            <person name="Wu K."/>
            <person name="Fan W."/>
            <person name="Wang G."/>
        </authorList>
    </citation>
    <scope>NUCLEOTIDE SEQUENCE</scope>
    <source>
        <strain evidence="8">12Hb</strain>
    </source>
</reference>
<dbReference type="Gene3D" id="1.20.1250.20">
    <property type="entry name" value="MFS general substrate transporter like domains"/>
    <property type="match status" value="1"/>
</dbReference>
<evidence type="ECO:0000256" key="3">
    <source>
        <dbReference type="ARBA" id="ARBA00022692"/>
    </source>
</evidence>
<dbReference type="InterPro" id="IPR036259">
    <property type="entry name" value="MFS_trans_sf"/>
</dbReference>
<dbReference type="PANTHER" id="PTHR16172:SF30">
    <property type="entry name" value="SUGAR BABY, ISOFORM C"/>
    <property type="match status" value="1"/>
</dbReference>
<evidence type="ECO:0000256" key="5">
    <source>
        <dbReference type="ARBA" id="ARBA00023136"/>
    </source>
</evidence>
<comment type="subcellular location">
    <subcellularLocation>
        <location evidence="1">Membrane</location>
        <topology evidence="1">Multi-pass membrane protein</topology>
    </subcellularLocation>
</comment>
<feature type="transmembrane region" description="Helical" evidence="6">
    <location>
        <begin position="67"/>
        <end position="91"/>
    </location>
</feature>
<name>A0A8S9XL27_APOLU</name>
<feature type="transmembrane region" description="Helical" evidence="6">
    <location>
        <begin position="29"/>
        <end position="55"/>
    </location>
</feature>
<evidence type="ECO:0000313" key="8">
    <source>
        <dbReference type="EMBL" id="KAF6209319.1"/>
    </source>
</evidence>
<keyword evidence="4 6" id="KW-1133">Transmembrane helix</keyword>
<evidence type="ECO:0000256" key="1">
    <source>
        <dbReference type="ARBA" id="ARBA00004141"/>
    </source>
</evidence>
<comment type="caution">
    <text evidence="8">The sequence shown here is derived from an EMBL/GenBank/DDBJ whole genome shotgun (WGS) entry which is preliminary data.</text>
</comment>
<evidence type="ECO:0000256" key="4">
    <source>
        <dbReference type="ARBA" id="ARBA00022989"/>
    </source>
</evidence>
<dbReference type="SUPFAM" id="SSF103473">
    <property type="entry name" value="MFS general substrate transporter"/>
    <property type="match status" value="1"/>
</dbReference>
<dbReference type="AlphaFoldDB" id="A0A8S9XL27"/>
<proteinExistence type="inferred from homology"/>
<keyword evidence="9" id="KW-1185">Reference proteome</keyword>
<dbReference type="InterPro" id="IPR024989">
    <property type="entry name" value="MFS_assoc_dom"/>
</dbReference>
<comment type="similarity">
    <text evidence="2">Belongs to the major facilitator superfamily. MFSD6 family.</text>
</comment>
<dbReference type="GO" id="GO:0016020">
    <property type="term" value="C:membrane"/>
    <property type="evidence" value="ECO:0007669"/>
    <property type="project" value="UniProtKB-SubCell"/>
</dbReference>
<dbReference type="Proteomes" id="UP000466442">
    <property type="component" value="Unassembled WGS sequence"/>
</dbReference>
<dbReference type="OrthoDB" id="10029266at2759"/>
<dbReference type="EMBL" id="WIXP02000006">
    <property type="protein sequence ID" value="KAF6209319.1"/>
    <property type="molecule type" value="Genomic_DNA"/>
</dbReference>
<evidence type="ECO:0000259" key="7">
    <source>
        <dbReference type="Pfam" id="PF12832"/>
    </source>
</evidence>
<organism evidence="8 9">
    <name type="scientific">Apolygus lucorum</name>
    <name type="common">Small green plant bug</name>
    <name type="synonym">Lygocoris lucorum</name>
    <dbReference type="NCBI Taxonomy" id="248454"/>
    <lineage>
        <taxon>Eukaryota</taxon>
        <taxon>Metazoa</taxon>
        <taxon>Ecdysozoa</taxon>
        <taxon>Arthropoda</taxon>
        <taxon>Hexapoda</taxon>
        <taxon>Insecta</taxon>
        <taxon>Pterygota</taxon>
        <taxon>Neoptera</taxon>
        <taxon>Paraneoptera</taxon>
        <taxon>Hemiptera</taxon>
        <taxon>Heteroptera</taxon>
        <taxon>Panheteroptera</taxon>
        <taxon>Cimicomorpha</taxon>
        <taxon>Miridae</taxon>
        <taxon>Mirini</taxon>
        <taxon>Apolygus</taxon>
    </lineage>
</organism>
<evidence type="ECO:0000313" key="9">
    <source>
        <dbReference type="Proteomes" id="UP000466442"/>
    </source>
</evidence>